<gene>
    <name evidence="4" type="ORF">FVW20_04585</name>
</gene>
<organism evidence="4 5">
    <name type="scientific">Nitratidesulfovibrio oxamicus</name>
    <dbReference type="NCBI Taxonomy" id="32016"/>
    <lineage>
        <taxon>Bacteria</taxon>
        <taxon>Pseudomonadati</taxon>
        <taxon>Thermodesulfobacteriota</taxon>
        <taxon>Desulfovibrionia</taxon>
        <taxon>Desulfovibrionales</taxon>
        <taxon>Desulfovibrionaceae</taxon>
        <taxon>Nitratidesulfovibrio</taxon>
    </lineage>
</organism>
<name>A0ABS0J1M6_9BACT</name>
<dbReference type="RefSeq" id="WP_196608485.1">
    <property type="nucleotide sequence ID" value="NZ_VRYY01000100.1"/>
</dbReference>
<proteinExistence type="predicted"/>
<dbReference type="CDD" id="cd10969">
    <property type="entry name" value="CE4_Ecf1_like_5s"/>
    <property type="match status" value="1"/>
</dbReference>
<dbReference type="EMBL" id="VRYY01000100">
    <property type="protein sequence ID" value="MBG3876319.1"/>
    <property type="molecule type" value="Genomic_DNA"/>
</dbReference>
<dbReference type="Gene3D" id="3.20.20.370">
    <property type="entry name" value="Glycoside hydrolase/deacetylase"/>
    <property type="match status" value="1"/>
</dbReference>
<protein>
    <submittedName>
        <fullName evidence="4">Polysaccharide deacetylase family protein</fullName>
    </submittedName>
</protein>
<dbReference type="Pfam" id="PF01522">
    <property type="entry name" value="Polysacc_deac_1"/>
    <property type="match status" value="1"/>
</dbReference>
<dbReference type="PANTHER" id="PTHR34216">
    <property type="match status" value="1"/>
</dbReference>
<dbReference type="InterPro" id="IPR002509">
    <property type="entry name" value="NODB_dom"/>
</dbReference>
<keyword evidence="2" id="KW-0732">Signal</keyword>
<evidence type="ECO:0000259" key="3">
    <source>
        <dbReference type="Pfam" id="PF01522"/>
    </source>
</evidence>
<dbReference type="SUPFAM" id="SSF88713">
    <property type="entry name" value="Glycoside hydrolase/deacetylase"/>
    <property type="match status" value="1"/>
</dbReference>
<comment type="subcellular location">
    <subcellularLocation>
        <location evidence="1">Secreted</location>
    </subcellularLocation>
</comment>
<evidence type="ECO:0000313" key="4">
    <source>
        <dbReference type="EMBL" id="MBG3876319.1"/>
    </source>
</evidence>
<accession>A0ABS0J1M6</accession>
<comment type="caution">
    <text evidence="4">The sequence shown here is derived from an EMBL/GenBank/DDBJ whole genome shotgun (WGS) entry which is preliminary data.</text>
</comment>
<dbReference type="Proteomes" id="UP001194469">
    <property type="component" value="Unassembled WGS sequence"/>
</dbReference>
<sequence>MSASRPAAPFGPSDSSGLKSLPVLMYHYVSRKKNSIAVHPDTFEAHCRAMRRSGWTGIGLAEAEAYLLGETPLPPRSALITFDDGFLDNYVYAWPILKKYGHKGVLFAVAGKLEQGAPRPTLDDVLAGRIREDALPRVDAPYVRHELGFDERKDLFCNWDEARLMEADGTMAVAAHSHWHHAVFAKPEYTGFHAPGHRSRTFDRVDFAVPWGLPAFAQRPALLRRAFVPDPQLVDAIRALVPQDKAGAYAFFQDSGKVRELEDLVDAFAATPAGLGKPESDADRTARMTRELAACAATLADELGHPVRSLCWPWGAYCDEARDIARIQGFSVFFATTMGPNPPGCAAHVHRFKAKDKPASWLLLRLFLYSHPWLARLYAKMRL</sequence>
<evidence type="ECO:0000256" key="2">
    <source>
        <dbReference type="ARBA" id="ARBA00022729"/>
    </source>
</evidence>
<keyword evidence="5" id="KW-1185">Reference proteome</keyword>
<feature type="domain" description="NodB homology" evidence="3">
    <location>
        <begin position="73"/>
        <end position="183"/>
    </location>
</feature>
<dbReference type="InterPro" id="IPR011330">
    <property type="entry name" value="Glyco_hydro/deAcase_b/a-brl"/>
</dbReference>
<evidence type="ECO:0000256" key="1">
    <source>
        <dbReference type="ARBA" id="ARBA00004613"/>
    </source>
</evidence>
<reference evidence="4 5" key="1">
    <citation type="submission" date="2019-08" db="EMBL/GenBank/DDBJ databases">
        <authorList>
            <person name="Luo N."/>
        </authorList>
    </citation>
    <scope>NUCLEOTIDE SEQUENCE [LARGE SCALE GENOMIC DNA]</scope>
    <source>
        <strain evidence="4 5">NCIMB 9442</strain>
    </source>
</reference>
<dbReference type="InterPro" id="IPR051398">
    <property type="entry name" value="Polysacch_Deacetylase"/>
</dbReference>
<dbReference type="PANTHER" id="PTHR34216:SF3">
    <property type="entry name" value="POLY-BETA-1,6-N-ACETYL-D-GLUCOSAMINE N-DEACETYLASE"/>
    <property type="match status" value="1"/>
</dbReference>
<evidence type="ECO:0000313" key="5">
    <source>
        <dbReference type="Proteomes" id="UP001194469"/>
    </source>
</evidence>